<keyword evidence="2" id="KW-0004">4Fe-4S</keyword>
<dbReference type="Pfam" id="PF04055">
    <property type="entry name" value="Radical_SAM"/>
    <property type="match status" value="1"/>
</dbReference>
<keyword evidence="6" id="KW-0411">Iron-sulfur</keyword>
<keyword evidence="3" id="KW-0949">S-adenosyl-L-methionine</keyword>
<keyword evidence="9" id="KW-1185">Reference proteome</keyword>
<dbReference type="PANTHER" id="PTHR43273">
    <property type="entry name" value="ANAEROBIC SULFATASE-MATURATING ENZYME HOMOLOG ASLB-RELATED"/>
    <property type="match status" value="1"/>
</dbReference>
<evidence type="ECO:0000256" key="3">
    <source>
        <dbReference type="ARBA" id="ARBA00022691"/>
    </source>
</evidence>
<name>A0ABY4HU76_CHIFI</name>
<evidence type="ECO:0000256" key="4">
    <source>
        <dbReference type="ARBA" id="ARBA00022723"/>
    </source>
</evidence>
<gene>
    <name evidence="8" type="ORF">MYF79_16615</name>
</gene>
<dbReference type="InterPro" id="IPR058240">
    <property type="entry name" value="rSAM_sf"/>
</dbReference>
<comment type="cofactor">
    <cofactor evidence="1">
        <name>[4Fe-4S] cluster</name>
        <dbReference type="ChEBI" id="CHEBI:49883"/>
    </cofactor>
</comment>
<dbReference type="InterPro" id="IPR023867">
    <property type="entry name" value="Sulphatase_maturase_rSAM"/>
</dbReference>
<reference evidence="8 9" key="1">
    <citation type="submission" date="2022-04" db="EMBL/GenBank/DDBJ databases">
        <title>The arsenic-methylating capacity of Chitinophaga filiformis YT5 during chitin decomposition.</title>
        <authorList>
            <person name="Chen G."/>
            <person name="Liang Y."/>
        </authorList>
    </citation>
    <scope>NUCLEOTIDE SEQUENCE [LARGE SCALE GENOMIC DNA]</scope>
    <source>
        <strain evidence="8 9">YT5</strain>
    </source>
</reference>
<dbReference type="SFLD" id="SFLDG01067">
    <property type="entry name" value="SPASM/twitch_domain_containing"/>
    <property type="match status" value="2"/>
</dbReference>
<dbReference type="InterPro" id="IPR000385">
    <property type="entry name" value="MoaA_NifB_PqqE_Fe-S-bd_CS"/>
</dbReference>
<dbReference type="PROSITE" id="PS01305">
    <property type="entry name" value="MOAA_NIFB_PQQE"/>
    <property type="match status" value="1"/>
</dbReference>
<accession>A0ABY4HU76</accession>
<evidence type="ECO:0000313" key="8">
    <source>
        <dbReference type="EMBL" id="UPK66563.1"/>
    </source>
</evidence>
<evidence type="ECO:0000256" key="2">
    <source>
        <dbReference type="ARBA" id="ARBA00022485"/>
    </source>
</evidence>
<evidence type="ECO:0000259" key="7">
    <source>
        <dbReference type="PROSITE" id="PS51918"/>
    </source>
</evidence>
<dbReference type="EMBL" id="CP095855">
    <property type="protein sequence ID" value="UPK66563.1"/>
    <property type="molecule type" value="Genomic_DNA"/>
</dbReference>
<dbReference type="RefSeq" id="WP_247808775.1">
    <property type="nucleotide sequence ID" value="NZ_CP095855.1"/>
</dbReference>
<protein>
    <submittedName>
        <fullName evidence="8">Radical SAM protein</fullName>
    </submittedName>
</protein>
<dbReference type="SFLD" id="SFLDS00029">
    <property type="entry name" value="Radical_SAM"/>
    <property type="match status" value="2"/>
</dbReference>
<evidence type="ECO:0000256" key="6">
    <source>
        <dbReference type="ARBA" id="ARBA00023014"/>
    </source>
</evidence>
<keyword evidence="4" id="KW-0479">Metal-binding</keyword>
<dbReference type="InterPro" id="IPR013785">
    <property type="entry name" value="Aldolase_TIM"/>
</dbReference>
<dbReference type="PANTHER" id="PTHR43273:SF8">
    <property type="entry name" value="RADICAL SAM DOMAIN PROTEIN"/>
    <property type="match status" value="1"/>
</dbReference>
<keyword evidence="5" id="KW-0408">Iron</keyword>
<dbReference type="SUPFAM" id="SSF102114">
    <property type="entry name" value="Radical SAM enzymes"/>
    <property type="match status" value="1"/>
</dbReference>
<evidence type="ECO:0000256" key="5">
    <source>
        <dbReference type="ARBA" id="ARBA00023004"/>
    </source>
</evidence>
<sequence>MKKISSFVLKIASRCNLNCSYCYMYNLGDKTYMNQPKFMSIDTISALADRLRSYCSAADIRFVQIVFHGGEPLLLSKEFFRESIEIFTSTCPDIEFSYTIQTNGVQLDSDWYHFFNEYQVKIGISFDGPRQQHDRYRVFHNGKGSYEEVAKAVRLGKDNGLTGILMVLNVDIPPAEFYEEIKQLGVRNLNLLFPDGHHSKLPGGFDLKRVSEEEYTPYADWLIALFVLWKKDKSRPAIRLFENLIALLMGNEHIGNQAIGKKTNGVAVIETNGGIEVVDSLRACYEGITRNNINVHTGKIEDLFGDDVFELFYNSHEMVCEQCLNCPVYDICGGGFLGNRFSEANGFDNPTIYCKDIIRLVSFLQNDILESLPHETVEQIGVEKMSYEEVMEELKRPALNRIDKHVQQKLTSFKQLS</sequence>
<feature type="domain" description="Radical SAM core" evidence="7">
    <location>
        <begin position="1"/>
        <end position="231"/>
    </location>
</feature>
<dbReference type="SFLD" id="SFLDG01384">
    <property type="entry name" value="thioether_bond_formation_requi"/>
    <property type="match status" value="1"/>
</dbReference>
<dbReference type="SFLD" id="SFLDG01386">
    <property type="entry name" value="main_SPASM_domain-containing"/>
    <property type="match status" value="2"/>
</dbReference>
<dbReference type="PROSITE" id="PS51918">
    <property type="entry name" value="RADICAL_SAM"/>
    <property type="match status" value="1"/>
</dbReference>
<dbReference type="Gene3D" id="3.20.20.70">
    <property type="entry name" value="Aldolase class I"/>
    <property type="match status" value="1"/>
</dbReference>
<proteinExistence type="predicted"/>
<dbReference type="SFLD" id="SFLDG01072">
    <property type="entry name" value="dehydrogenase_like"/>
    <property type="match status" value="1"/>
</dbReference>
<dbReference type="InterPro" id="IPR007197">
    <property type="entry name" value="rSAM"/>
</dbReference>
<organism evidence="8 9">
    <name type="scientific">Chitinophaga filiformis</name>
    <name type="common">Myxococcus filiformis</name>
    <name type="synonym">Flexibacter filiformis</name>
    <dbReference type="NCBI Taxonomy" id="104663"/>
    <lineage>
        <taxon>Bacteria</taxon>
        <taxon>Pseudomonadati</taxon>
        <taxon>Bacteroidota</taxon>
        <taxon>Chitinophagia</taxon>
        <taxon>Chitinophagales</taxon>
        <taxon>Chitinophagaceae</taxon>
        <taxon>Chitinophaga</taxon>
    </lineage>
</organism>
<evidence type="ECO:0000313" key="9">
    <source>
        <dbReference type="Proteomes" id="UP000830198"/>
    </source>
</evidence>
<dbReference type="CDD" id="cd01335">
    <property type="entry name" value="Radical_SAM"/>
    <property type="match status" value="1"/>
</dbReference>
<dbReference type="Proteomes" id="UP000830198">
    <property type="component" value="Chromosome"/>
</dbReference>
<evidence type="ECO:0000256" key="1">
    <source>
        <dbReference type="ARBA" id="ARBA00001966"/>
    </source>
</evidence>